<reference evidence="2 3" key="1">
    <citation type="journal article" date="2016" name="Nat. Commun.">
        <title>Thousands of microbial genomes shed light on interconnected biogeochemical processes in an aquifer system.</title>
        <authorList>
            <person name="Anantharaman K."/>
            <person name="Brown C.T."/>
            <person name="Hug L.A."/>
            <person name="Sharon I."/>
            <person name="Castelle C.J."/>
            <person name="Probst A.J."/>
            <person name="Thomas B.C."/>
            <person name="Singh A."/>
            <person name="Wilkins M.J."/>
            <person name="Karaoz U."/>
            <person name="Brodie E.L."/>
            <person name="Williams K.H."/>
            <person name="Hubbard S.S."/>
            <person name="Banfield J.F."/>
        </authorList>
    </citation>
    <scope>NUCLEOTIDE SEQUENCE [LARGE SCALE GENOMIC DNA]</scope>
</reference>
<name>A0A1G2RKX8_9BACT</name>
<dbReference type="Proteomes" id="UP000176917">
    <property type="component" value="Unassembled WGS sequence"/>
</dbReference>
<evidence type="ECO:0008006" key="4">
    <source>
        <dbReference type="Google" id="ProtNLM"/>
    </source>
</evidence>
<organism evidence="2 3">
    <name type="scientific">Candidatus Wildermuthbacteria bacterium RIFCSPLOWO2_01_FULL_48_16</name>
    <dbReference type="NCBI Taxonomy" id="1802461"/>
    <lineage>
        <taxon>Bacteria</taxon>
        <taxon>Candidatus Wildermuthiibacteriota</taxon>
    </lineage>
</organism>
<accession>A0A1G2RKX8</accession>
<gene>
    <name evidence="2" type="ORF">A3B24_03265</name>
</gene>
<dbReference type="AlphaFoldDB" id="A0A1G2RKX8"/>
<dbReference type="EMBL" id="MHUG01000011">
    <property type="protein sequence ID" value="OHA73503.1"/>
    <property type="molecule type" value="Genomic_DNA"/>
</dbReference>
<proteinExistence type="predicted"/>
<dbReference type="InterPro" id="IPR021454">
    <property type="entry name" value="DUF3105"/>
</dbReference>
<protein>
    <recommendedName>
        <fullName evidence="4">DUF3105 domain-containing protein</fullName>
    </recommendedName>
</protein>
<feature type="transmembrane region" description="Helical" evidence="1">
    <location>
        <begin position="33"/>
        <end position="52"/>
    </location>
</feature>
<keyword evidence="1" id="KW-0472">Membrane</keyword>
<keyword evidence="1" id="KW-1133">Transmembrane helix</keyword>
<comment type="caution">
    <text evidence="2">The sequence shown here is derived from an EMBL/GenBank/DDBJ whole genome shotgun (WGS) entry which is preliminary data.</text>
</comment>
<dbReference type="Pfam" id="PF11303">
    <property type="entry name" value="DUF3105"/>
    <property type="match status" value="1"/>
</dbReference>
<evidence type="ECO:0000313" key="2">
    <source>
        <dbReference type="EMBL" id="OHA73503.1"/>
    </source>
</evidence>
<keyword evidence="1" id="KW-0812">Transmembrane</keyword>
<evidence type="ECO:0000313" key="3">
    <source>
        <dbReference type="Proteomes" id="UP000176917"/>
    </source>
</evidence>
<evidence type="ECO:0000256" key="1">
    <source>
        <dbReference type="SAM" id="Phobius"/>
    </source>
</evidence>
<sequence>MENQISKKEEYDLRKRQEEVSKKRVGSFKTMRTIALALGGVVIIGGIVFFFATNQKELSQDYSRQVAYEGDTHVAEGTDVTHQSNPPTSGNHWPVPLTDGVYKMEKPDEAVVHSLEHGRVWISYKPSLPANIVEQLENLGTGQALIVTPRSENETDIALAAWIRLDTFNLNSDGTLDEQRVKDFIKRYKNKGPEFIPGHGGGNAYE</sequence>